<dbReference type="AlphaFoldDB" id="A0A4Y9T953"/>
<evidence type="ECO:0008006" key="4">
    <source>
        <dbReference type="Google" id="ProtNLM"/>
    </source>
</evidence>
<evidence type="ECO:0000256" key="1">
    <source>
        <dbReference type="ARBA" id="ARBA00023172"/>
    </source>
</evidence>
<dbReference type="EMBL" id="SPUM01000007">
    <property type="protein sequence ID" value="TFW35840.1"/>
    <property type="molecule type" value="Genomic_DNA"/>
</dbReference>
<dbReference type="SUPFAM" id="SSF56349">
    <property type="entry name" value="DNA breaking-rejoining enzymes"/>
    <property type="match status" value="1"/>
</dbReference>
<evidence type="ECO:0000313" key="2">
    <source>
        <dbReference type="EMBL" id="TFW35840.1"/>
    </source>
</evidence>
<dbReference type="InterPro" id="IPR013762">
    <property type="entry name" value="Integrase-like_cat_sf"/>
</dbReference>
<name>A0A4Y9T953_9BURK</name>
<protein>
    <recommendedName>
        <fullName evidence="4">Integrase</fullName>
    </recommendedName>
</protein>
<organism evidence="2 3">
    <name type="scientific">Massilia horti</name>
    <dbReference type="NCBI Taxonomy" id="2562153"/>
    <lineage>
        <taxon>Bacteria</taxon>
        <taxon>Pseudomonadati</taxon>
        <taxon>Pseudomonadota</taxon>
        <taxon>Betaproteobacteria</taxon>
        <taxon>Burkholderiales</taxon>
        <taxon>Oxalobacteraceae</taxon>
        <taxon>Telluria group</taxon>
        <taxon>Massilia</taxon>
    </lineage>
</organism>
<dbReference type="OrthoDB" id="662444at2"/>
<accession>A0A4Y9T953</accession>
<dbReference type="GO" id="GO:0003677">
    <property type="term" value="F:DNA binding"/>
    <property type="evidence" value="ECO:0007669"/>
    <property type="project" value="InterPro"/>
</dbReference>
<sequence length="103" mass="11751">MGEQSLQTRLLTCENFNIARALAIAQNPDMVVAIREFQFRDLRAKAGTDKEEQQGMHAAKDQLGHASETMTRRYIRYRKGNYVEAGQVDFAGKRPFFAEKPSK</sequence>
<reference evidence="2 3" key="1">
    <citation type="submission" date="2019-03" db="EMBL/GenBank/DDBJ databases">
        <title>Draft genome of Massilia hortus sp. nov., a novel bacterial species of the Oxalobacteraceae family.</title>
        <authorList>
            <person name="Peta V."/>
            <person name="Raths R."/>
            <person name="Bucking H."/>
        </authorList>
    </citation>
    <scope>NUCLEOTIDE SEQUENCE [LARGE SCALE GENOMIC DNA]</scope>
    <source>
        <strain evidence="2 3">ONC3</strain>
    </source>
</reference>
<dbReference type="GO" id="GO:0006310">
    <property type="term" value="P:DNA recombination"/>
    <property type="evidence" value="ECO:0007669"/>
    <property type="project" value="UniProtKB-KW"/>
</dbReference>
<evidence type="ECO:0000313" key="3">
    <source>
        <dbReference type="Proteomes" id="UP000297258"/>
    </source>
</evidence>
<keyword evidence="1" id="KW-0233">DNA recombination</keyword>
<proteinExistence type="predicted"/>
<gene>
    <name evidence="2" type="ORF">E4O92_01125</name>
</gene>
<dbReference type="GO" id="GO:0015074">
    <property type="term" value="P:DNA integration"/>
    <property type="evidence" value="ECO:0007669"/>
    <property type="project" value="InterPro"/>
</dbReference>
<keyword evidence="3" id="KW-1185">Reference proteome</keyword>
<dbReference type="Proteomes" id="UP000297258">
    <property type="component" value="Unassembled WGS sequence"/>
</dbReference>
<dbReference type="Gene3D" id="1.10.443.10">
    <property type="entry name" value="Intergrase catalytic core"/>
    <property type="match status" value="1"/>
</dbReference>
<dbReference type="InterPro" id="IPR011010">
    <property type="entry name" value="DNA_brk_join_enz"/>
</dbReference>
<comment type="caution">
    <text evidence="2">The sequence shown here is derived from an EMBL/GenBank/DDBJ whole genome shotgun (WGS) entry which is preliminary data.</text>
</comment>